<gene>
    <name evidence="3" type="ORF">EGT71_11980</name>
</gene>
<evidence type="ECO:0000256" key="1">
    <source>
        <dbReference type="SAM" id="SignalP"/>
    </source>
</evidence>
<dbReference type="Gene3D" id="2.60.40.1090">
    <property type="entry name" value="Fimbrial-type adhesion domain"/>
    <property type="match status" value="1"/>
</dbReference>
<dbReference type="GO" id="GO:0007155">
    <property type="term" value="P:cell adhesion"/>
    <property type="evidence" value="ECO:0007669"/>
    <property type="project" value="InterPro"/>
</dbReference>
<feature type="chain" id="PRO_5018686273" description="Fimbrial-type adhesion domain-containing protein" evidence="1">
    <location>
        <begin position="26"/>
        <end position="350"/>
    </location>
</feature>
<keyword evidence="1" id="KW-0732">Signal</keyword>
<evidence type="ECO:0000259" key="2">
    <source>
        <dbReference type="Pfam" id="PF00419"/>
    </source>
</evidence>
<dbReference type="InterPro" id="IPR036937">
    <property type="entry name" value="Adhesion_dom_fimbrial_sf"/>
</dbReference>
<dbReference type="AlphaFoldDB" id="A0A3R9F447"/>
<reference evidence="3 4" key="1">
    <citation type="submission" date="2018-10" db="EMBL/GenBank/DDBJ databases">
        <title>Transmission dynamics of multidrug resistant bacteria on intensive care unit surfaces.</title>
        <authorList>
            <person name="D'Souza A.W."/>
            <person name="Potter R.F."/>
            <person name="Wallace M."/>
            <person name="Shupe A."/>
            <person name="Patel S."/>
            <person name="Sun S."/>
            <person name="Gul D."/>
            <person name="Kwon J.H."/>
            <person name="Andleeb S."/>
            <person name="Burnham C.-A.D."/>
            <person name="Dantas G."/>
        </authorList>
    </citation>
    <scope>NUCLEOTIDE SEQUENCE [LARGE SCALE GENOMIC DNA]</scope>
    <source>
        <strain evidence="3 4">AS_373</strain>
    </source>
</reference>
<dbReference type="InterPro" id="IPR000259">
    <property type="entry name" value="Adhesion_dom_fimbrial"/>
</dbReference>
<dbReference type="GO" id="GO:0009289">
    <property type="term" value="C:pilus"/>
    <property type="evidence" value="ECO:0007669"/>
    <property type="project" value="InterPro"/>
</dbReference>
<proteinExistence type="predicted"/>
<feature type="signal peptide" evidence="1">
    <location>
        <begin position="1"/>
        <end position="25"/>
    </location>
</feature>
<sequence length="350" mass="38137">MFRKLTGLIITITSLYFSYSAPSQAEPCAPVGSILGGGANQYTVDYDVNATDFWNQPGFYSGAQNWGANANITCSCVTRASSRYYRTVAVLPPSTGSHPQAPSGLKWYKLNSYVDMALQLRNLPGNPSAPFDNVRANTSTSCNTPVSDSAMGQGTFYFYIMKPFVGAMHVVTPLFATYVSTTSGQFSNKPEFMIYVNSMVHSNNTCDVINDAGTPWNPVVINYDSIVSSDFTGIPGQPPVGFNKKETRLKFKCTGIDPAQALVVRMQTTPDLTNPKILQSDNPDIGVMIENKNGVVIDPNLIPFELTCDDCTNAITTRSFQFTSYPVSTTNNLPAPGKFTARANLYVEFP</sequence>
<dbReference type="SUPFAM" id="SSF49401">
    <property type="entry name" value="Bacterial adhesins"/>
    <property type="match status" value="1"/>
</dbReference>
<protein>
    <recommendedName>
        <fullName evidence="2">Fimbrial-type adhesion domain-containing protein</fullName>
    </recommendedName>
</protein>
<organism evidence="3 4">
    <name type="scientific">Atlantibacter subterraneus</name>
    <dbReference type="NCBI Taxonomy" id="255519"/>
    <lineage>
        <taxon>Bacteria</taxon>
        <taxon>Pseudomonadati</taxon>
        <taxon>Pseudomonadota</taxon>
        <taxon>Gammaproteobacteria</taxon>
        <taxon>Enterobacterales</taxon>
        <taxon>Enterobacteriaceae</taxon>
        <taxon>Atlantibacter</taxon>
    </lineage>
</organism>
<feature type="domain" description="Fimbrial-type adhesion" evidence="2">
    <location>
        <begin position="201"/>
        <end position="349"/>
    </location>
</feature>
<evidence type="ECO:0000313" key="4">
    <source>
        <dbReference type="Proteomes" id="UP000275331"/>
    </source>
</evidence>
<evidence type="ECO:0000313" key="3">
    <source>
        <dbReference type="EMBL" id="RSE25644.1"/>
    </source>
</evidence>
<dbReference type="Proteomes" id="UP000275331">
    <property type="component" value="Unassembled WGS sequence"/>
</dbReference>
<accession>A0A3R9F447</accession>
<comment type="caution">
    <text evidence="3">The sequence shown here is derived from an EMBL/GenBank/DDBJ whole genome shotgun (WGS) entry which is preliminary data.</text>
</comment>
<dbReference type="Pfam" id="PF00419">
    <property type="entry name" value="Fimbrial"/>
    <property type="match status" value="1"/>
</dbReference>
<name>A0A3R9F447_9ENTR</name>
<dbReference type="InterPro" id="IPR008966">
    <property type="entry name" value="Adhesion_dom_sf"/>
</dbReference>
<dbReference type="EMBL" id="RHXB01000007">
    <property type="protein sequence ID" value="RSE25644.1"/>
    <property type="molecule type" value="Genomic_DNA"/>
</dbReference>
<dbReference type="RefSeq" id="WP_125293845.1">
    <property type="nucleotide sequence ID" value="NZ_JAPTZM010000006.1"/>
</dbReference>